<comment type="similarity">
    <text evidence="2">Belongs to the complex I subunit 3 family.</text>
</comment>
<evidence type="ECO:0000256" key="5">
    <source>
        <dbReference type="ARBA" id="ARBA00022692"/>
    </source>
</evidence>
<evidence type="ECO:0000256" key="4">
    <source>
        <dbReference type="ARBA" id="ARBA00022448"/>
    </source>
</evidence>
<keyword evidence="7 10" id="KW-0472">Membrane</keyword>
<dbReference type="InterPro" id="IPR038430">
    <property type="entry name" value="NDAH_ubi_oxred_su3_sf"/>
</dbReference>
<organism evidence="11 12">
    <name type="scientific">Schistosoma mansoni</name>
    <name type="common">Blood fluke</name>
    <dbReference type="NCBI Taxonomy" id="6183"/>
    <lineage>
        <taxon>Eukaryota</taxon>
        <taxon>Metazoa</taxon>
        <taxon>Spiralia</taxon>
        <taxon>Lophotrochozoa</taxon>
        <taxon>Platyhelminthes</taxon>
        <taxon>Trematoda</taxon>
        <taxon>Digenea</taxon>
        <taxon>Strigeidida</taxon>
        <taxon>Schistosomatoidea</taxon>
        <taxon>Schistosomatidae</taxon>
        <taxon>Schistosoma</taxon>
    </lineage>
</organism>
<evidence type="ECO:0000256" key="6">
    <source>
        <dbReference type="ARBA" id="ARBA00022989"/>
    </source>
</evidence>
<evidence type="ECO:0000256" key="10">
    <source>
        <dbReference type="SAM" id="Phobius"/>
    </source>
</evidence>
<evidence type="ECO:0000256" key="3">
    <source>
        <dbReference type="ARBA" id="ARBA00021007"/>
    </source>
</evidence>
<keyword evidence="4" id="KW-0813">Transport</keyword>
<dbReference type="Proteomes" id="UP000008854">
    <property type="component" value="Unassembled WGS sequence"/>
</dbReference>
<name>A0A3Q0KVF8_SCHMA</name>
<sequence>MSSSLLALLMVAFFFTLIMGSMTFYVLGFSFSLDHYISLKEWYSSFECGFLSHGYKENFFSFSYLNLLVLFVVFDLEVSLLLKVVFDGIWFYTYW</sequence>
<keyword evidence="6 10" id="KW-1133">Transmembrane helix</keyword>
<comment type="subcellular location">
    <subcellularLocation>
        <location evidence="1">Membrane</location>
    </subcellularLocation>
</comment>
<comment type="catalytic activity">
    <reaction evidence="9">
        <text>a ubiquinone + NADH + 5 H(+)(in) = a ubiquinol + NAD(+) + 4 H(+)(out)</text>
        <dbReference type="Rhea" id="RHEA:29091"/>
        <dbReference type="Rhea" id="RHEA-COMP:9565"/>
        <dbReference type="Rhea" id="RHEA-COMP:9566"/>
        <dbReference type="ChEBI" id="CHEBI:15378"/>
        <dbReference type="ChEBI" id="CHEBI:16389"/>
        <dbReference type="ChEBI" id="CHEBI:17976"/>
        <dbReference type="ChEBI" id="CHEBI:57540"/>
        <dbReference type="ChEBI" id="CHEBI:57945"/>
        <dbReference type="EC" id="7.1.1.2"/>
    </reaction>
</comment>
<evidence type="ECO:0000256" key="2">
    <source>
        <dbReference type="ARBA" id="ARBA00008472"/>
    </source>
</evidence>
<dbReference type="InterPro" id="IPR000440">
    <property type="entry name" value="NADH_UbQ/plastoQ_OxRdtase_su3"/>
</dbReference>
<dbReference type="WBParaSite" id="Smp_900100.1">
    <property type="protein sequence ID" value="Smp_900100.1"/>
    <property type="gene ID" value="Smp_900100"/>
</dbReference>
<protein>
    <recommendedName>
        <fullName evidence="3">NADH-ubiquinone oxidoreductase chain 3</fullName>
    </recommendedName>
    <alternativeName>
        <fullName evidence="8">NADH dehydrogenase subunit 3</fullName>
    </alternativeName>
</protein>
<dbReference type="STRING" id="6183.A0A3Q0KVF8"/>
<reference evidence="11" key="1">
    <citation type="journal article" date="2012" name="PLoS Negl. Trop. Dis.">
        <title>A systematically improved high quality genome and transcriptome of the human blood fluke Schistosoma mansoni.</title>
        <authorList>
            <person name="Protasio A.V."/>
            <person name="Tsai I.J."/>
            <person name="Babbage A."/>
            <person name="Nichol S."/>
            <person name="Hunt M."/>
            <person name="Aslett M.A."/>
            <person name="De Silva N."/>
            <person name="Velarde G.S."/>
            <person name="Anderson T.J."/>
            <person name="Clark R.C."/>
            <person name="Davidson C."/>
            <person name="Dillon G.P."/>
            <person name="Holroyd N.E."/>
            <person name="LoVerde P.T."/>
            <person name="Lloyd C."/>
            <person name="McQuillan J."/>
            <person name="Oliveira G."/>
            <person name="Otto T.D."/>
            <person name="Parker-Manuel S.J."/>
            <person name="Quail M.A."/>
            <person name="Wilson R.A."/>
            <person name="Zerlotini A."/>
            <person name="Dunne D.W."/>
            <person name="Berriman M."/>
        </authorList>
    </citation>
    <scope>NUCLEOTIDE SEQUENCE [LARGE SCALE GENOMIC DNA]</scope>
    <source>
        <strain evidence="11">Puerto Rican</strain>
    </source>
</reference>
<keyword evidence="11" id="KW-1185">Reference proteome</keyword>
<evidence type="ECO:0000256" key="7">
    <source>
        <dbReference type="ARBA" id="ARBA00023136"/>
    </source>
</evidence>
<evidence type="ECO:0000256" key="8">
    <source>
        <dbReference type="ARBA" id="ARBA00031029"/>
    </source>
</evidence>
<dbReference type="GO" id="GO:0016020">
    <property type="term" value="C:membrane"/>
    <property type="evidence" value="ECO:0007669"/>
    <property type="project" value="UniProtKB-SubCell"/>
</dbReference>
<dbReference type="GO" id="GO:0008137">
    <property type="term" value="F:NADH dehydrogenase (ubiquinone) activity"/>
    <property type="evidence" value="ECO:0007669"/>
    <property type="project" value="UniProtKB-EC"/>
</dbReference>
<evidence type="ECO:0000313" key="12">
    <source>
        <dbReference type="WBParaSite" id="Smp_900100.1"/>
    </source>
</evidence>
<dbReference type="Gene3D" id="1.20.58.1610">
    <property type="entry name" value="NADH:ubiquinone/plastoquinone oxidoreductase, chain 3"/>
    <property type="match status" value="1"/>
</dbReference>
<evidence type="ECO:0000256" key="1">
    <source>
        <dbReference type="ARBA" id="ARBA00004370"/>
    </source>
</evidence>
<evidence type="ECO:0000313" key="11">
    <source>
        <dbReference type="Proteomes" id="UP000008854"/>
    </source>
</evidence>
<evidence type="ECO:0000256" key="9">
    <source>
        <dbReference type="ARBA" id="ARBA00049551"/>
    </source>
</evidence>
<proteinExistence type="inferred from homology"/>
<feature type="transmembrane region" description="Helical" evidence="10">
    <location>
        <begin position="64"/>
        <end position="86"/>
    </location>
</feature>
<dbReference type="AlphaFoldDB" id="A0A3Q0KVF8"/>
<dbReference type="InParanoid" id="A0A3Q0KVF8"/>
<reference evidence="12" key="2">
    <citation type="submission" date="2018-12" db="UniProtKB">
        <authorList>
            <consortium name="WormBaseParasite"/>
        </authorList>
    </citation>
    <scope>IDENTIFICATION</scope>
    <source>
        <strain evidence="12">Puerto Rican</strain>
    </source>
</reference>
<dbReference type="Pfam" id="PF00507">
    <property type="entry name" value="Oxidored_q4"/>
    <property type="match status" value="1"/>
</dbReference>
<keyword evidence="5 10" id="KW-0812">Transmembrane</keyword>
<accession>A0A3Q0KVF8</accession>